<dbReference type="EMBL" id="JAQQWM010000005">
    <property type="protein sequence ID" value="KAK8063801.1"/>
    <property type="molecule type" value="Genomic_DNA"/>
</dbReference>
<feature type="compositionally biased region" description="Basic and acidic residues" evidence="1">
    <location>
        <begin position="131"/>
        <end position="146"/>
    </location>
</feature>
<feature type="compositionally biased region" description="Basic and acidic residues" evidence="1">
    <location>
        <begin position="178"/>
        <end position="226"/>
    </location>
</feature>
<feature type="compositionally biased region" description="Polar residues" evidence="1">
    <location>
        <begin position="101"/>
        <end position="110"/>
    </location>
</feature>
<keyword evidence="3" id="KW-0808">Transferase</keyword>
<dbReference type="GO" id="GO:0016301">
    <property type="term" value="F:kinase activity"/>
    <property type="evidence" value="ECO:0007669"/>
    <property type="project" value="UniProtKB-KW"/>
</dbReference>
<name>A0ABR1V0H0_9PEZI</name>
<dbReference type="InterPro" id="IPR019315">
    <property type="entry name" value="MMTA2_N"/>
</dbReference>
<gene>
    <name evidence="3" type="ORF">PG996_008453</name>
</gene>
<dbReference type="Pfam" id="PF10159">
    <property type="entry name" value="MMtag"/>
    <property type="match status" value="1"/>
</dbReference>
<feature type="compositionally biased region" description="Basic and acidic residues" evidence="1">
    <location>
        <begin position="112"/>
        <end position="123"/>
    </location>
</feature>
<keyword evidence="4" id="KW-1185">Reference proteome</keyword>
<proteinExistence type="predicted"/>
<comment type="caution">
    <text evidence="3">The sequence shown here is derived from an EMBL/GenBank/DDBJ whole genome shotgun (WGS) entry which is preliminary data.</text>
</comment>
<feature type="domain" description="Multiple myeloma tumor-associated protein 2-like N-terminal" evidence="2">
    <location>
        <begin position="11"/>
        <end position="95"/>
    </location>
</feature>
<feature type="compositionally biased region" description="Basic residues" evidence="1">
    <location>
        <begin position="254"/>
        <end position="267"/>
    </location>
</feature>
<protein>
    <submittedName>
        <fullName evidence="3">Kinase phosphorylation protein</fullName>
    </submittedName>
</protein>
<evidence type="ECO:0000256" key="1">
    <source>
        <dbReference type="SAM" id="MobiDB-lite"/>
    </source>
</evidence>
<organism evidence="3 4">
    <name type="scientific">Apiospora saccharicola</name>
    <dbReference type="NCBI Taxonomy" id="335842"/>
    <lineage>
        <taxon>Eukaryota</taxon>
        <taxon>Fungi</taxon>
        <taxon>Dikarya</taxon>
        <taxon>Ascomycota</taxon>
        <taxon>Pezizomycotina</taxon>
        <taxon>Sordariomycetes</taxon>
        <taxon>Xylariomycetidae</taxon>
        <taxon>Amphisphaeriales</taxon>
        <taxon>Apiosporaceae</taxon>
        <taxon>Apiospora</taxon>
    </lineage>
</organism>
<keyword evidence="3" id="KW-0418">Kinase</keyword>
<accession>A0ABR1V0H0</accession>
<feature type="compositionally biased region" description="Basic residues" evidence="1">
    <location>
        <begin position="147"/>
        <end position="157"/>
    </location>
</feature>
<reference evidence="3 4" key="1">
    <citation type="submission" date="2023-01" db="EMBL/GenBank/DDBJ databases">
        <title>Analysis of 21 Apiospora genomes using comparative genomics revels a genus with tremendous synthesis potential of carbohydrate active enzymes and secondary metabolites.</title>
        <authorList>
            <person name="Sorensen T."/>
        </authorList>
    </citation>
    <scope>NUCLEOTIDE SEQUENCE [LARGE SCALE GENOMIC DNA]</scope>
    <source>
        <strain evidence="3 4">CBS 83171</strain>
    </source>
</reference>
<sequence>MDLVSSIRKSGSRGGVNFSWDEVASSSHRENYLGHSLKAPVGRWQKGKDLNWYAKNDATGAPTDETEEERTERERREEIKRVKEAEEDAIAKALGLPPPVRNQSGANSVEVSKPRLGPEEEKAAAPADDAAEPRSSHRRHRDPERERHHRRRHRSRSRSRERDHDRQRHRSPRARGGHSSDERNRHDDGDYKRTADRHTDRERDGHRLKGRRHEEKRGGAHDDDRSSHRRGRDHGRDRSSSPKAASRHGEARRMPRTRSPRQRRKSRSPAYHER</sequence>
<feature type="compositionally biased region" description="Basic and acidic residues" evidence="1">
    <location>
        <begin position="70"/>
        <end position="84"/>
    </location>
</feature>
<feature type="compositionally biased region" description="Basic residues" evidence="1">
    <location>
        <begin position="167"/>
        <end position="176"/>
    </location>
</feature>
<dbReference type="PANTHER" id="PTHR14580">
    <property type="entry name" value="MULTIPLE MYELOMA TUMOR-ASSOCIATED PROTEIN 2 FAMILY MEMBER"/>
    <property type="match status" value="1"/>
</dbReference>
<dbReference type="PANTHER" id="PTHR14580:SF0">
    <property type="entry name" value="MULTIPLE MYELOMA TUMOR-ASSOCIATED PROTEIN 2"/>
    <property type="match status" value="1"/>
</dbReference>
<evidence type="ECO:0000313" key="4">
    <source>
        <dbReference type="Proteomes" id="UP001446871"/>
    </source>
</evidence>
<dbReference type="Proteomes" id="UP001446871">
    <property type="component" value="Unassembled WGS sequence"/>
</dbReference>
<evidence type="ECO:0000313" key="3">
    <source>
        <dbReference type="EMBL" id="KAK8063801.1"/>
    </source>
</evidence>
<feature type="region of interest" description="Disordered" evidence="1">
    <location>
        <begin position="53"/>
        <end position="274"/>
    </location>
</feature>
<dbReference type="InterPro" id="IPR039207">
    <property type="entry name" value="MMTAG2-like"/>
</dbReference>
<evidence type="ECO:0000259" key="2">
    <source>
        <dbReference type="Pfam" id="PF10159"/>
    </source>
</evidence>